<accession>A0AAP3M3I1</accession>
<keyword evidence="2" id="KW-0472">Membrane</keyword>
<dbReference type="EMBL" id="JAKHLF010000001">
    <property type="protein sequence ID" value="MCZ3844177.1"/>
    <property type="molecule type" value="Genomic_DNA"/>
</dbReference>
<reference evidence="3" key="1">
    <citation type="submission" date="2022-01" db="EMBL/GenBank/DDBJ databases">
        <title>VMRC isolate genome collection.</title>
        <authorList>
            <person name="France M."/>
            <person name="Rutt L."/>
            <person name="Humphrys M."/>
            <person name="Ravel J."/>
        </authorList>
    </citation>
    <scope>NUCLEOTIDE SEQUENCE</scope>
    <source>
        <strain evidence="3">C0127B5</strain>
    </source>
</reference>
<dbReference type="RefSeq" id="WP_265669168.1">
    <property type="nucleotide sequence ID" value="NZ_JAKHKO010000001.1"/>
</dbReference>
<protein>
    <submittedName>
        <fullName evidence="3">Upstream stimulatory factor 1</fullName>
    </submittedName>
</protein>
<feature type="transmembrane region" description="Helical" evidence="2">
    <location>
        <begin position="6"/>
        <end position="24"/>
    </location>
</feature>
<evidence type="ECO:0000256" key="1">
    <source>
        <dbReference type="SAM" id="Coils"/>
    </source>
</evidence>
<evidence type="ECO:0000256" key="2">
    <source>
        <dbReference type="SAM" id="Phobius"/>
    </source>
</evidence>
<keyword evidence="1" id="KW-0175">Coiled coil</keyword>
<evidence type="ECO:0000313" key="3">
    <source>
        <dbReference type="EMBL" id="MCZ3844177.1"/>
    </source>
</evidence>
<keyword evidence="2" id="KW-0812">Transmembrane</keyword>
<evidence type="ECO:0000313" key="4">
    <source>
        <dbReference type="Proteomes" id="UP001213015"/>
    </source>
</evidence>
<proteinExistence type="predicted"/>
<organism evidence="3 4">
    <name type="scientific">Lactobacillus mulieris</name>
    <dbReference type="NCBI Taxonomy" id="2508708"/>
    <lineage>
        <taxon>Bacteria</taxon>
        <taxon>Bacillati</taxon>
        <taxon>Bacillota</taxon>
        <taxon>Bacilli</taxon>
        <taxon>Lactobacillales</taxon>
        <taxon>Lactobacillaceae</taxon>
        <taxon>Lactobacillus</taxon>
    </lineage>
</organism>
<comment type="caution">
    <text evidence="3">The sequence shown here is derived from an EMBL/GenBank/DDBJ whole genome shotgun (WGS) entry which is preliminary data.</text>
</comment>
<feature type="coiled-coil region" evidence="1">
    <location>
        <begin position="33"/>
        <end position="67"/>
    </location>
</feature>
<gene>
    <name evidence="3" type="ORF">L2422_01385</name>
</gene>
<name>A0AAP3M3I1_9LACO</name>
<dbReference type="Proteomes" id="UP001213015">
    <property type="component" value="Unassembled WGS sequence"/>
</dbReference>
<keyword evidence="2" id="KW-1133">Transmembrane helix</keyword>
<sequence>MNDQQFYQNLGTIILMILSSAYTWHQSNKKTNHDILKDNLNILQAENEKLRKENDDLRAQVLSLMTRKDNKDEN</sequence>
<dbReference type="AlphaFoldDB" id="A0AAP3M3I1"/>